<evidence type="ECO:0000313" key="4">
    <source>
        <dbReference type="Proteomes" id="UP000245383"/>
    </source>
</evidence>
<dbReference type="OrthoDB" id="5599211at2759"/>
<protein>
    <submittedName>
        <fullName evidence="3">Uncharacterized protein</fullName>
    </submittedName>
</protein>
<dbReference type="AlphaFoldDB" id="A0A2T9Y815"/>
<keyword evidence="1" id="KW-0175">Coiled coil</keyword>
<feature type="compositionally biased region" description="Polar residues" evidence="2">
    <location>
        <begin position="35"/>
        <end position="63"/>
    </location>
</feature>
<name>A0A2T9Y815_9FUNG</name>
<feature type="coiled-coil region" evidence="1">
    <location>
        <begin position="1007"/>
        <end position="1073"/>
    </location>
</feature>
<proteinExistence type="predicted"/>
<evidence type="ECO:0000256" key="2">
    <source>
        <dbReference type="SAM" id="MobiDB-lite"/>
    </source>
</evidence>
<feature type="coiled-coil region" evidence="1">
    <location>
        <begin position="923"/>
        <end position="978"/>
    </location>
</feature>
<dbReference type="Proteomes" id="UP000245383">
    <property type="component" value="Unassembled WGS sequence"/>
</dbReference>
<comment type="caution">
    <text evidence="3">The sequence shown here is derived from an EMBL/GenBank/DDBJ whole genome shotgun (WGS) entry which is preliminary data.</text>
</comment>
<organism evidence="3 4">
    <name type="scientific">Smittium simulii</name>
    <dbReference type="NCBI Taxonomy" id="133385"/>
    <lineage>
        <taxon>Eukaryota</taxon>
        <taxon>Fungi</taxon>
        <taxon>Fungi incertae sedis</taxon>
        <taxon>Zoopagomycota</taxon>
        <taxon>Kickxellomycotina</taxon>
        <taxon>Harpellomycetes</taxon>
        <taxon>Harpellales</taxon>
        <taxon>Legeriomycetaceae</taxon>
        <taxon>Smittium</taxon>
    </lineage>
</organism>
<gene>
    <name evidence="3" type="ORF">BB561_005851</name>
</gene>
<evidence type="ECO:0000256" key="1">
    <source>
        <dbReference type="SAM" id="Coils"/>
    </source>
</evidence>
<keyword evidence="4" id="KW-1185">Reference proteome</keyword>
<accession>A0A2T9Y815</accession>
<evidence type="ECO:0000313" key="3">
    <source>
        <dbReference type="EMBL" id="PVU88452.1"/>
    </source>
</evidence>
<reference evidence="3 4" key="1">
    <citation type="journal article" date="2018" name="MBio">
        <title>Comparative Genomics Reveals the Core Gene Toolbox for the Fungus-Insect Symbiosis.</title>
        <authorList>
            <person name="Wang Y."/>
            <person name="Stata M."/>
            <person name="Wang W."/>
            <person name="Stajich J.E."/>
            <person name="White M.M."/>
            <person name="Moncalvo J.M."/>
        </authorList>
    </citation>
    <scope>NUCLEOTIDE SEQUENCE [LARGE SCALE GENOMIC DNA]</scope>
    <source>
        <strain evidence="3 4">SWE-8-4</strain>
    </source>
</reference>
<dbReference type="EMBL" id="MBFR01000384">
    <property type="protein sequence ID" value="PVU88452.1"/>
    <property type="molecule type" value="Genomic_DNA"/>
</dbReference>
<sequence>MSANSDDLLDIVGSELPLFTQDNNTSVLYDKPKDFSTSPNIDSQHNTDQFPFQQNKTKPLDSDSTVKPLFSRLSVPSKLNRKRKLLFEFLDNNLKHNKTLFNKKFVEDHILPINQNNSADWKAVFYLIYGHLNGPIPKALLQEAISFYSKSRHAQAFVKAVPVLLWNLLYTEKNSLVDSPLYASTSLDNKLLNFKNFEPNLTSFNSWWDCLNHDSYQSAAHLNYSAILLHSLLATDFSKKYNHSKYLFALDLIDSNPGIEKDLDFPTIIPCILNSIEKNYLSGYHCNEALELLYKLQKFLDNQNKFFNSFDDLLLLCIDKTNFLATNIVEKLSSLSSVSSNNSSNPGNGLVETIDPWDQSTMAFVVRQIQILSSLIDYWDFTLNTIINQNKYSKMLRYVISLLGAPYRAVVVSSLYLLCRILLPAIEPISQLESESITGISTMSTTCSNYPLSRLMCAKLFDEAHFSRSIKLISDLILTCSGSEKLKKSQDDLETLDKNSKAEKSESIKVLNDISLVILELTKRKTTAQLLCKYPLKSNILLFLVNKLSNEKEFLYPLSEPKLFPQNSLLESQEGWWLQSTKIRTEASLLVSNILEWNQSFTENLDNSSNCLQNLTIAKDIILTIGGIIEPFLRFDEYKEYTIESKLLAYYMQDVLFTVVPLLDVAYHIGKNSPTFFSAWNWWVFNLGNEDLNLKKEDKFLPISILSKFLLPESYKSRILELRTTLWPPNTQIDWGVLMKMYEKNEHLSAKDFIYLNSKSLNPTKGLEQIGNKDLLDQFNVEVPSFPQYNDIILCLQAMRLNSEVLFLVTKCLTSRPNIEKNTKIQYTKLQIDPIDINERILNDLLTFPYAPIKLFGAKSEFFIKSCIKKDEFIATSSKCFETKDTGKFEKSGWGVLTESLKASHLDYIGIVARIGNFYETRMDELVENNNNSTAKIKKLEEDKQTNSEKIEEMQNENENAKRMLEKKQEEILKTSGDLAEEIKKGVDKGEKIKQLDENCTRLLETVKKNSEMYEKVIEENETLKNNLNLYEKKHEMSVERASGTISELENKKIKLEEKLAEATRRVEEQELVNEKMMIILSKEEEGRKNREKRLEQIGKIALLVHDISTDETSLEHLLSNELTQEIEEMKSSGLKHSDVSERDII</sequence>
<feature type="region of interest" description="Disordered" evidence="2">
    <location>
        <begin position="30"/>
        <end position="63"/>
    </location>
</feature>